<dbReference type="EMBL" id="AYIP01000009">
    <property type="protein sequence ID" value="ESM33119.1"/>
    <property type="molecule type" value="Genomic_DNA"/>
</dbReference>
<dbReference type="AlphaFoldDB" id="A0ABC9UCJ2"/>
<comment type="caution">
    <text evidence="1">The sequence shown here is derived from an EMBL/GenBank/DDBJ whole genome shotgun (WGS) entry which is preliminary data.</text>
</comment>
<dbReference type="Proteomes" id="UP000017391">
    <property type="component" value="Unassembled WGS sequence"/>
</dbReference>
<organism evidence="1 2">
    <name type="scientific">Enterobacter asburiae</name>
    <dbReference type="NCBI Taxonomy" id="61645"/>
    <lineage>
        <taxon>Bacteria</taxon>
        <taxon>Pseudomonadati</taxon>
        <taxon>Pseudomonadota</taxon>
        <taxon>Gammaproteobacteria</taxon>
        <taxon>Enterobacterales</taxon>
        <taxon>Enterobacteriaceae</taxon>
        <taxon>Enterobacter</taxon>
        <taxon>Enterobacter cloacae complex</taxon>
    </lineage>
</organism>
<evidence type="ECO:0000313" key="1">
    <source>
        <dbReference type="EMBL" id="ESM33119.1"/>
    </source>
</evidence>
<gene>
    <name evidence="1" type="ORF">L402_02764</name>
</gene>
<accession>A0ABC9UCJ2</accession>
<sequence length="42" mass="5053">MLLGHIQLLNKYCVKSSCLYYCDNKAPNSKAYFHTIFYWVYI</sequence>
<evidence type="ECO:0000313" key="2">
    <source>
        <dbReference type="Proteomes" id="UP000017391"/>
    </source>
</evidence>
<name>A0ABC9UCJ2_ENTAS</name>
<proteinExistence type="predicted"/>
<protein>
    <submittedName>
        <fullName evidence="1">Uncharacterized protein</fullName>
    </submittedName>
</protein>
<reference evidence="2" key="1">
    <citation type="submission" date="2013-09" db="EMBL/GenBank/DDBJ databases">
        <title>The Genome Sequence of Enterobacter cloacae BWH 31.</title>
        <authorList>
            <consortium name="The Broad Institute Genomics Platform"/>
            <consortium name="The Broad Institute Genome Sequencing Center for Infectious Disease"/>
            <person name="Murphy C."/>
            <person name="Cosimi L."/>
            <person name="Cerqueira G."/>
            <person name="Feldgarden M."/>
            <person name="Hung D."/>
            <person name="Onderdonk A.B."/>
            <person name="Ferraro M.J."/>
            <person name="Hooper D."/>
            <person name="Dekker J."/>
            <person name="O'Brien T."/>
            <person name="Huang S."/>
            <person name="Quan V."/>
            <person name="Ernst C."/>
            <person name="Delaney M."/>
            <person name="DuBois A."/>
            <person name="Young S.K."/>
            <person name="Zeng Q."/>
            <person name="Gargeya S."/>
            <person name="Fitzgerald M."/>
            <person name="Abouelleil A."/>
            <person name="Alvarado L."/>
            <person name="Berlin A.M."/>
            <person name="Chapman S.B."/>
            <person name="Gainer-Dewar J."/>
            <person name="Goldberg J."/>
            <person name="Gnerre S."/>
            <person name="Griggs A."/>
            <person name="Gujja S."/>
            <person name="Hansen M."/>
            <person name="Howarth C."/>
            <person name="Imamovic A."/>
            <person name="Ireland A."/>
            <person name="Larimer J."/>
            <person name="McCowan C."/>
            <person name="Murphy C."/>
            <person name="Pearson M."/>
            <person name="Poon T.W."/>
            <person name="Priest M."/>
            <person name="Roberts A."/>
            <person name="Saif S."/>
            <person name="Shea T."/>
            <person name="Sykes S."/>
            <person name="Wortman J."/>
            <person name="Nusbaum C."/>
            <person name="Birren B."/>
        </authorList>
    </citation>
    <scope>NUCLEOTIDE SEQUENCE [LARGE SCALE GENOMIC DNA]</scope>
    <source>
        <strain evidence="2">BWH 31</strain>
    </source>
</reference>